<reference evidence="1 2" key="1">
    <citation type="submission" date="2019-01" db="EMBL/GenBank/DDBJ databases">
        <title>Draft genome sequences of three monokaryotic isolates of the white-rot basidiomycete fungus Dichomitus squalens.</title>
        <authorList>
            <consortium name="DOE Joint Genome Institute"/>
            <person name="Lopez S.C."/>
            <person name="Andreopoulos B."/>
            <person name="Pangilinan J."/>
            <person name="Lipzen A."/>
            <person name="Riley R."/>
            <person name="Ahrendt S."/>
            <person name="Ng V."/>
            <person name="Barry K."/>
            <person name="Daum C."/>
            <person name="Grigoriev I.V."/>
            <person name="Hilden K.S."/>
            <person name="Makela M.R."/>
            <person name="de Vries R.P."/>
        </authorList>
    </citation>
    <scope>NUCLEOTIDE SEQUENCE [LARGE SCALE GENOMIC DNA]</scope>
    <source>
        <strain evidence="1 2">CBS 464.89</strain>
    </source>
</reference>
<proteinExistence type="predicted"/>
<sequence length="65" mass="7325">MSYAKEPQSNGIGRTLKLKGRIGVGSRLRQTKKWNLESLGKPKKAQKSCRILMQSMNEGLLPLRL</sequence>
<keyword evidence="2" id="KW-1185">Reference proteome</keyword>
<organism evidence="1 2">
    <name type="scientific">Dichomitus squalens</name>
    <dbReference type="NCBI Taxonomy" id="114155"/>
    <lineage>
        <taxon>Eukaryota</taxon>
        <taxon>Fungi</taxon>
        <taxon>Dikarya</taxon>
        <taxon>Basidiomycota</taxon>
        <taxon>Agaricomycotina</taxon>
        <taxon>Agaricomycetes</taxon>
        <taxon>Polyporales</taxon>
        <taxon>Polyporaceae</taxon>
        <taxon>Dichomitus</taxon>
    </lineage>
</organism>
<evidence type="ECO:0000313" key="1">
    <source>
        <dbReference type="EMBL" id="TBU61525.1"/>
    </source>
</evidence>
<evidence type="ECO:0000313" key="2">
    <source>
        <dbReference type="Proteomes" id="UP000292082"/>
    </source>
</evidence>
<accession>A0A4Q9NLE3</accession>
<protein>
    <submittedName>
        <fullName evidence="1">Uncharacterized protein</fullName>
    </submittedName>
</protein>
<gene>
    <name evidence="1" type="ORF">BD310DRAFT_198714</name>
</gene>
<dbReference type="EMBL" id="ML145098">
    <property type="protein sequence ID" value="TBU61525.1"/>
    <property type="molecule type" value="Genomic_DNA"/>
</dbReference>
<dbReference type="Proteomes" id="UP000292082">
    <property type="component" value="Unassembled WGS sequence"/>
</dbReference>
<name>A0A4Q9NLE3_9APHY</name>
<dbReference type="AlphaFoldDB" id="A0A4Q9NLE3"/>